<name>A0AA39M856_9BILA</name>
<keyword evidence="3" id="KW-1185">Reference proteome</keyword>
<gene>
    <name evidence="2" type="ORF">QR680_008708</name>
</gene>
<feature type="compositionally biased region" description="Polar residues" evidence="1">
    <location>
        <begin position="1"/>
        <end position="15"/>
    </location>
</feature>
<feature type="compositionally biased region" description="Basic and acidic residues" evidence="1">
    <location>
        <begin position="683"/>
        <end position="703"/>
    </location>
</feature>
<accession>A0AA39M856</accession>
<reference evidence="2" key="1">
    <citation type="submission" date="2023-06" db="EMBL/GenBank/DDBJ databases">
        <title>Genomic analysis of the entomopathogenic nematode Steinernema hermaphroditum.</title>
        <authorList>
            <person name="Schwarz E.M."/>
            <person name="Heppert J.K."/>
            <person name="Baniya A."/>
            <person name="Schwartz H.T."/>
            <person name="Tan C.-H."/>
            <person name="Antoshechkin I."/>
            <person name="Sternberg P.W."/>
            <person name="Goodrich-Blair H."/>
            <person name="Dillman A.R."/>
        </authorList>
    </citation>
    <scope>NUCLEOTIDE SEQUENCE</scope>
    <source>
        <strain evidence="2">PS9179</strain>
        <tissue evidence="2">Whole animal</tissue>
    </source>
</reference>
<evidence type="ECO:0000313" key="3">
    <source>
        <dbReference type="Proteomes" id="UP001175271"/>
    </source>
</evidence>
<organism evidence="2 3">
    <name type="scientific">Steinernema hermaphroditum</name>
    <dbReference type="NCBI Taxonomy" id="289476"/>
    <lineage>
        <taxon>Eukaryota</taxon>
        <taxon>Metazoa</taxon>
        <taxon>Ecdysozoa</taxon>
        <taxon>Nematoda</taxon>
        <taxon>Chromadorea</taxon>
        <taxon>Rhabditida</taxon>
        <taxon>Tylenchina</taxon>
        <taxon>Panagrolaimomorpha</taxon>
        <taxon>Strongyloidoidea</taxon>
        <taxon>Steinernematidae</taxon>
        <taxon>Steinernema</taxon>
    </lineage>
</organism>
<feature type="region of interest" description="Disordered" evidence="1">
    <location>
        <begin position="600"/>
        <end position="621"/>
    </location>
</feature>
<feature type="region of interest" description="Disordered" evidence="1">
    <location>
        <begin position="1"/>
        <end position="22"/>
    </location>
</feature>
<proteinExistence type="predicted"/>
<dbReference type="EMBL" id="JAUCMV010000001">
    <property type="protein sequence ID" value="KAK0424517.1"/>
    <property type="molecule type" value="Genomic_DNA"/>
</dbReference>
<evidence type="ECO:0000313" key="2">
    <source>
        <dbReference type="EMBL" id="KAK0424517.1"/>
    </source>
</evidence>
<protein>
    <submittedName>
        <fullName evidence="2">Uncharacterized protein</fullName>
    </submittedName>
</protein>
<feature type="region of interest" description="Disordered" evidence="1">
    <location>
        <begin position="757"/>
        <end position="778"/>
    </location>
</feature>
<evidence type="ECO:0000256" key="1">
    <source>
        <dbReference type="SAM" id="MobiDB-lite"/>
    </source>
</evidence>
<sequence>MAAASTSVATIGPSTSQPPPADTGIEAFLQLETVGISTLCDLSLVKLSSEDEKPVVGDAIYRCRLCTRIDGCAVRGKKMLSSKASRLHYAAHMLTYKALLRFESPEVLCPVCGTLIFTAGSGEPLIELELINHIESEHAEIVLKELSPASLTPLQCGMMFRICTGAIGTGEKLQRKNYAYCLLCKCDIFKHVTFRTPHCFEWMIEDHVVSHLSTIVDFDPELTYRCAVCPAEPFFDGASLFLQHIFTRHRKRLTLACFNNKTEYLWNAYNNLYIRIYGILAPLAYRVVHGGTLNPFDSRDGEEDAGSFSVSRKYYKKKKIAPKVPMTYVNCKRAECGHEKVEEEDVAMVKHMILHVKHDEHRMKHHKEGTAPVWCCPKADKIFTTGGLLTHFVSAHFYDNEKVDVLLFNFVMTRCKDILKTIVRDCFGNRDISPFKVMALLIDLDVCDSSISLWMSTFSDQSPNETFVELWLNVIGGRNLDAEDSDYICYALPFISEAEEDNDEIVWVDSTGSEIQKSSEEDSDVESTVSEGVPKKCEIVPMLEIVVSVRRFRYELRENLPVKETVLLDPPLQRKRRLNPKRMPLPESIVVELREGREIDPFNLTPSEPENLKQSDDSDVEVLPAQNRPTRCGRRPMYDHFSPSESIRLTTSGQMSSNGIAMGQLASKTVKEKKPSKPYASRARTESRSEKRSTQMKDRDATKKLDSALENFICDTVNSIMPEETRSSVQRAIYEPSPPKMTLHELIMEQIEKDMDVNSDYVPSKRKRGRPRKIEAAG</sequence>
<dbReference type="AlphaFoldDB" id="A0AA39M856"/>
<dbReference type="Proteomes" id="UP001175271">
    <property type="component" value="Unassembled WGS sequence"/>
</dbReference>
<feature type="region of interest" description="Disordered" evidence="1">
    <location>
        <begin position="667"/>
        <end position="703"/>
    </location>
</feature>
<comment type="caution">
    <text evidence="2">The sequence shown here is derived from an EMBL/GenBank/DDBJ whole genome shotgun (WGS) entry which is preliminary data.</text>
</comment>